<dbReference type="OMA" id="SNPIHEG"/>
<evidence type="ECO:0000313" key="5">
    <source>
        <dbReference type="Proteomes" id="UP000596660"/>
    </source>
</evidence>
<keyword evidence="2" id="KW-0677">Repeat</keyword>
<sequence>MPLPWRPASVVMGQSPLFGPASVMQSAASINVQSGYCDPDSNPIHEGVQVTESDINGIRIITESVSDEVVGQYVEPNFTGPSATSPAEQAQERESVTIGEALEAVALSAGDHPVDKADAAAIEAAEKRALGVDTMPHGGLAEEAYNAAAWNAKTLGYEFRTTMDDILRDASDKLSHDKPVTHEDAKEILEAEAKNDPANAITAGGVGEMMSAAASLNIPKS</sequence>
<dbReference type="InterPro" id="IPR007011">
    <property type="entry name" value="LEA_SMP_dom"/>
</dbReference>
<dbReference type="EnsemblPlants" id="AUR62028606-RA">
    <property type="protein sequence ID" value="AUR62028606-RA:cds"/>
    <property type="gene ID" value="AUR62028606"/>
</dbReference>
<evidence type="ECO:0000313" key="4">
    <source>
        <dbReference type="EnsemblPlants" id="AUR62028606-RA:cds"/>
    </source>
</evidence>
<dbReference type="PANTHER" id="PTHR31174:SF31">
    <property type="entry name" value="LATE EMBRYOGENESIS ABUNDANT PROTEIN 3"/>
    <property type="match status" value="1"/>
</dbReference>
<feature type="domain" description="SMP" evidence="3">
    <location>
        <begin position="161"/>
        <end position="217"/>
    </location>
</feature>
<dbReference type="InterPro" id="IPR042971">
    <property type="entry name" value="LEA_SMP"/>
</dbReference>
<proteinExistence type="inferred from homology"/>
<organism evidence="4 5">
    <name type="scientific">Chenopodium quinoa</name>
    <name type="common">Quinoa</name>
    <dbReference type="NCBI Taxonomy" id="63459"/>
    <lineage>
        <taxon>Eukaryota</taxon>
        <taxon>Viridiplantae</taxon>
        <taxon>Streptophyta</taxon>
        <taxon>Embryophyta</taxon>
        <taxon>Tracheophyta</taxon>
        <taxon>Spermatophyta</taxon>
        <taxon>Magnoliopsida</taxon>
        <taxon>eudicotyledons</taxon>
        <taxon>Gunneridae</taxon>
        <taxon>Pentapetalae</taxon>
        <taxon>Caryophyllales</taxon>
        <taxon>Chenopodiaceae</taxon>
        <taxon>Chenopodioideae</taxon>
        <taxon>Atripliceae</taxon>
        <taxon>Chenopodium</taxon>
    </lineage>
</organism>
<comment type="similarity">
    <text evidence="1">Belongs to the LEA type SMP family.</text>
</comment>
<accession>A0A803MFL2</accession>
<dbReference type="Proteomes" id="UP000596660">
    <property type="component" value="Unplaced"/>
</dbReference>
<dbReference type="Pfam" id="PF04927">
    <property type="entry name" value="SMP"/>
    <property type="match status" value="2"/>
</dbReference>
<dbReference type="AlphaFoldDB" id="A0A803MFL2"/>
<evidence type="ECO:0000256" key="2">
    <source>
        <dbReference type="ARBA" id="ARBA00022737"/>
    </source>
</evidence>
<feature type="domain" description="SMP" evidence="3">
    <location>
        <begin position="96"/>
        <end position="153"/>
    </location>
</feature>
<keyword evidence="5" id="KW-1185">Reference proteome</keyword>
<dbReference type="PANTHER" id="PTHR31174">
    <property type="entry name" value="SEED MATURATION FAMILY PROTEIN"/>
    <property type="match status" value="1"/>
</dbReference>
<evidence type="ECO:0000256" key="1">
    <source>
        <dbReference type="ARBA" id="ARBA00010733"/>
    </source>
</evidence>
<reference evidence="4" key="1">
    <citation type="journal article" date="2017" name="Nature">
        <title>The genome of Chenopodium quinoa.</title>
        <authorList>
            <person name="Jarvis D.E."/>
            <person name="Ho Y.S."/>
            <person name="Lightfoot D.J."/>
            <person name="Schmoeckel S.M."/>
            <person name="Li B."/>
            <person name="Borm T.J.A."/>
            <person name="Ohyanagi H."/>
            <person name="Mineta K."/>
            <person name="Michell C.T."/>
            <person name="Saber N."/>
            <person name="Kharbatia N.M."/>
            <person name="Rupper R.R."/>
            <person name="Sharp A.R."/>
            <person name="Dally N."/>
            <person name="Boughton B.A."/>
            <person name="Woo Y.H."/>
            <person name="Gao G."/>
            <person name="Schijlen E.G.W.M."/>
            <person name="Guo X."/>
            <person name="Momin A.A."/>
            <person name="Negrao S."/>
            <person name="Al-Babili S."/>
            <person name="Gehring C."/>
            <person name="Roessner U."/>
            <person name="Jung C."/>
            <person name="Murphy K."/>
            <person name="Arold S.T."/>
            <person name="Gojobori T."/>
            <person name="van der Linden C.G."/>
            <person name="van Loo E.N."/>
            <person name="Jellen E.N."/>
            <person name="Maughan P.J."/>
            <person name="Tester M."/>
        </authorList>
    </citation>
    <scope>NUCLEOTIDE SEQUENCE [LARGE SCALE GENOMIC DNA]</scope>
    <source>
        <strain evidence="4">cv. PI 614886</strain>
    </source>
</reference>
<reference evidence="4" key="2">
    <citation type="submission" date="2021-03" db="UniProtKB">
        <authorList>
            <consortium name="EnsemblPlants"/>
        </authorList>
    </citation>
    <scope>IDENTIFICATION</scope>
</reference>
<evidence type="ECO:0000259" key="3">
    <source>
        <dbReference type="Pfam" id="PF04927"/>
    </source>
</evidence>
<protein>
    <recommendedName>
        <fullName evidence="3">SMP domain-containing protein</fullName>
    </recommendedName>
</protein>
<name>A0A803MFL2_CHEQI</name>
<dbReference type="Gramene" id="AUR62028606-RA">
    <property type="protein sequence ID" value="AUR62028606-RA:cds"/>
    <property type="gene ID" value="AUR62028606"/>
</dbReference>